<dbReference type="InterPro" id="IPR034088">
    <property type="entry name" value="Pla_a_1-like"/>
</dbReference>
<name>A0A811QL18_9POAL</name>
<reference evidence="6" key="1">
    <citation type="submission" date="2020-10" db="EMBL/GenBank/DDBJ databases">
        <authorList>
            <person name="Han B."/>
            <person name="Lu T."/>
            <person name="Zhao Q."/>
            <person name="Huang X."/>
            <person name="Zhao Y."/>
        </authorList>
    </citation>
    <scope>NUCLEOTIDE SEQUENCE</scope>
</reference>
<dbReference type="CDD" id="cd15795">
    <property type="entry name" value="PMEI-Pla_a_1_like"/>
    <property type="match status" value="1"/>
</dbReference>
<dbReference type="NCBIfam" id="TIGR01614">
    <property type="entry name" value="PME_inhib"/>
    <property type="match status" value="1"/>
</dbReference>
<evidence type="ECO:0000256" key="1">
    <source>
        <dbReference type="ARBA" id="ARBA00022729"/>
    </source>
</evidence>
<dbReference type="GO" id="GO:0005576">
    <property type="term" value="C:extracellular region"/>
    <property type="evidence" value="ECO:0007669"/>
    <property type="project" value="UniProtKB-ARBA"/>
</dbReference>
<dbReference type="SMART" id="SM00856">
    <property type="entry name" value="PMEI"/>
    <property type="match status" value="1"/>
</dbReference>
<proteinExistence type="inferred from homology"/>
<keyword evidence="1 4" id="KW-0732">Signal</keyword>
<dbReference type="SUPFAM" id="SSF101148">
    <property type="entry name" value="Plant invertase/pectin methylesterase inhibitor"/>
    <property type="match status" value="1"/>
</dbReference>
<organism evidence="6 7">
    <name type="scientific">Miscanthus lutarioriparius</name>
    <dbReference type="NCBI Taxonomy" id="422564"/>
    <lineage>
        <taxon>Eukaryota</taxon>
        <taxon>Viridiplantae</taxon>
        <taxon>Streptophyta</taxon>
        <taxon>Embryophyta</taxon>
        <taxon>Tracheophyta</taxon>
        <taxon>Spermatophyta</taxon>
        <taxon>Magnoliopsida</taxon>
        <taxon>Liliopsida</taxon>
        <taxon>Poales</taxon>
        <taxon>Poaceae</taxon>
        <taxon>PACMAD clade</taxon>
        <taxon>Panicoideae</taxon>
        <taxon>Andropogonodae</taxon>
        <taxon>Andropogoneae</taxon>
        <taxon>Saccharinae</taxon>
        <taxon>Miscanthus</taxon>
    </lineage>
</organism>
<evidence type="ECO:0000256" key="2">
    <source>
        <dbReference type="ARBA" id="ARBA00023157"/>
    </source>
</evidence>
<dbReference type="FunFam" id="1.20.140.40:FF:000002">
    <property type="entry name" value="Putative invertase inhibitor"/>
    <property type="match status" value="1"/>
</dbReference>
<evidence type="ECO:0000313" key="7">
    <source>
        <dbReference type="Proteomes" id="UP000604825"/>
    </source>
</evidence>
<dbReference type="InterPro" id="IPR035513">
    <property type="entry name" value="Invertase/methylesterase_inhib"/>
</dbReference>
<dbReference type="Gene3D" id="1.20.140.40">
    <property type="entry name" value="Invertase/pectin methylesterase inhibitor family protein"/>
    <property type="match status" value="1"/>
</dbReference>
<sequence length="179" mass="18372">METLKLLQALCPLVFLLACSMSNASVLQDACKSFAAKNPDTGYAYCIKFFQADKGSASADKRGLAAIAVKLTGAAAKSTAKHIAALRASEKDKKRLAGLKDCSEVYTQAVDQTGVAAKGIASGTPRGRADAVTALSAVEDAPGTCEQGFQDLGVPSPLASEDAGFRKDASIVLSVTAAL</sequence>
<dbReference type="InterPro" id="IPR006501">
    <property type="entry name" value="Pectinesterase_inhib_dom"/>
</dbReference>
<dbReference type="EMBL" id="CAJGYO010000011">
    <property type="protein sequence ID" value="CAD6259849.1"/>
    <property type="molecule type" value="Genomic_DNA"/>
</dbReference>
<dbReference type="PANTHER" id="PTHR35357">
    <property type="entry name" value="OS02G0537100 PROTEIN"/>
    <property type="match status" value="1"/>
</dbReference>
<protein>
    <recommendedName>
        <fullName evidence="5">Pectinesterase inhibitor domain-containing protein</fullName>
    </recommendedName>
</protein>
<feature type="signal peptide" evidence="4">
    <location>
        <begin position="1"/>
        <end position="24"/>
    </location>
</feature>
<keyword evidence="7" id="KW-1185">Reference proteome</keyword>
<evidence type="ECO:0000256" key="3">
    <source>
        <dbReference type="ARBA" id="ARBA00038471"/>
    </source>
</evidence>
<comment type="similarity">
    <text evidence="3">Belongs to the PMEI family.</text>
</comment>
<gene>
    <name evidence="6" type="ORF">NCGR_LOCUS43286</name>
</gene>
<dbReference type="Pfam" id="PF04043">
    <property type="entry name" value="PMEI"/>
    <property type="match status" value="1"/>
</dbReference>
<comment type="caution">
    <text evidence="6">The sequence shown here is derived from an EMBL/GenBank/DDBJ whole genome shotgun (WGS) entry which is preliminary data.</text>
</comment>
<dbReference type="AlphaFoldDB" id="A0A811QL18"/>
<dbReference type="Proteomes" id="UP000604825">
    <property type="component" value="Unassembled WGS sequence"/>
</dbReference>
<dbReference type="OrthoDB" id="1872906at2759"/>
<evidence type="ECO:0000259" key="5">
    <source>
        <dbReference type="SMART" id="SM00856"/>
    </source>
</evidence>
<evidence type="ECO:0000256" key="4">
    <source>
        <dbReference type="SAM" id="SignalP"/>
    </source>
</evidence>
<feature type="chain" id="PRO_5032293671" description="Pectinesterase inhibitor domain-containing protein" evidence="4">
    <location>
        <begin position="25"/>
        <end position="179"/>
    </location>
</feature>
<accession>A0A811QL18</accession>
<keyword evidence="2" id="KW-1015">Disulfide bond</keyword>
<dbReference type="PROSITE" id="PS51257">
    <property type="entry name" value="PROKAR_LIPOPROTEIN"/>
    <property type="match status" value="1"/>
</dbReference>
<dbReference type="GO" id="GO:0004857">
    <property type="term" value="F:enzyme inhibitor activity"/>
    <property type="evidence" value="ECO:0007669"/>
    <property type="project" value="InterPro"/>
</dbReference>
<dbReference type="PANTHER" id="PTHR35357:SF24">
    <property type="entry name" value="OS04G0587200 PROTEIN"/>
    <property type="match status" value="1"/>
</dbReference>
<feature type="domain" description="Pectinesterase inhibitor" evidence="5">
    <location>
        <begin position="22"/>
        <end position="175"/>
    </location>
</feature>
<evidence type="ECO:0000313" key="6">
    <source>
        <dbReference type="EMBL" id="CAD6259849.1"/>
    </source>
</evidence>